<dbReference type="OrthoDB" id="1090916at2"/>
<evidence type="ECO:0000313" key="3">
    <source>
        <dbReference type="Proteomes" id="UP000295416"/>
    </source>
</evidence>
<dbReference type="SUPFAM" id="SSF81606">
    <property type="entry name" value="PP2C-like"/>
    <property type="match status" value="1"/>
</dbReference>
<dbReference type="PANTHER" id="PTHR35801">
    <property type="entry name" value="PHOSPHOSERINE PHOSPHATASE RSBX"/>
    <property type="match status" value="1"/>
</dbReference>
<protein>
    <submittedName>
        <fullName evidence="2">Negative regulator of sigma-B (Phosphoserine phosphatase)</fullName>
    </submittedName>
</protein>
<sequence length="204" mass="22686">MIEYYPFDKFKVSAIQKAKRDKPCCGDSYYVKETDDYLICAVADGLGSGIGAKEASQKVVDTVRNHHELPVETQMLKANLSLHNERGAVVTIFKIDYKKGLVTYCGVGNIRLSIYPKQGKSITPLSKPGFLSGRPVRFHVQEFAYPEGGLFVIHSDGVNILSQQLPVIRHIYSADRPDQAEDYFNDLMQGNGDDVTLLIGKPLC</sequence>
<dbReference type="RefSeq" id="WP_132747234.1">
    <property type="nucleotide sequence ID" value="NZ_SLXK01000028.1"/>
</dbReference>
<reference evidence="2 3" key="1">
    <citation type="submission" date="2019-03" db="EMBL/GenBank/DDBJ databases">
        <title>Genomic Encyclopedia of Type Strains, Phase IV (KMG-IV): sequencing the most valuable type-strain genomes for metagenomic binning, comparative biology and taxonomic classification.</title>
        <authorList>
            <person name="Goeker M."/>
        </authorList>
    </citation>
    <scope>NUCLEOTIDE SEQUENCE [LARGE SCALE GENOMIC DNA]</scope>
    <source>
        <strain evidence="2 3">DSM 19377</strain>
    </source>
</reference>
<dbReference type="InterPro" id="IPR001932">
    <property type="entry name" value="PPM-type_phosphatase-like_dom"/>
</dbReference>
<proteinExistence type="predicted"/>
<gene>
    <name evidence="2" type="ORF">EV207_12856</name>
</gene>
<organism evidence="2 3">
    <name type="scientific">Scopulibacillus darangshiensis</name>
    <dbReference type="NCBI Taxonomy" id="442528"/>
    <lineage>
        <taxon>Bacteria</taxon>
        <taxon>Bacillati</taxon>
        <taxon>Bacillota</taxon>
        <taxon>Bacilli</taxon>
        <taxon>Bacillales</taxon>
        <taxon>Sporolactobacillaceae</taxon>
        <taxon>Scopulibacillus</taxon>
    </lineage>
</organism>
<comment type="caution">
    <text evidence="2">The sequence shown here is derived from an EMBL/GenBank/DDBJ whole genome shotgun (WGS) entry which is preliminary data.</text>
</comment>
<dbReference type="EMBL" id="SLXK01000028">
    <property type="protein sequence ID" value="TCP23833.1"/>
    <property type="molecule type" value="Genomic_DNA"/>
</dbReference>
<keyword evidence="3" id="KW-1185">Reference proteome</keyword>
<dbReference type="Pfam" id="PF07228">
    <property type="entry name" value="SpoIIE"/>
    <property type="match status" value="1"/>
</dbReference>
<accession>A0A4R2NPT1</accession>
<dbReference type="PANTHER" id="PTHR35801:SF1">
    <property type="entry name" value="PHOSPHOSERINE PHOSPHATASE RSBX"/>
    <property type="match status" value="1"/>
</dbReference>
<dbReference type="InterPro" id="IPR039248">
    <property type="entry name" value="Ptase_RsbX"/>
</dbReference>
<dbReference type="InterPro" id="IPR036457">
    <property type="entry name" value="PPM-type-like_dom_sf"/>
</dbReference>
<dbReference type="SMART" id="SM00331">
    <property type="entry name" value="PP2C_SIG"/>
    <property type="match status" value="1"/>
</dbReference>
<evidence type="ECO:0000313" key="2">
    <source>
        <dbReference type="EMBL" id="TCP23833.1"/>
    </source>
</evidence>
<name>A0A4R2NPT1_9BACL</name>
<dbReference type="Gene3D" id="3.60.40.10">
    <property type="entry name" value="PPM-type phosphatase domain"/>
    <property type="match status" value="1"/>
</dbReference>
<feature type="domain" description="PPM-type phosphatase" evidence="1">
    <location>
        <begin position="7"/>
        <end position="202"/>
    </location>
</feature>
<evidence type="ECO:0000259" key="1">
    <source>
        <dbReference type="SMART" id="SM00331"/>
    </source>
</evidence>
<dbReference type="Proteomes" id="UP000295416">
    <property type="component" value="Unassembled WGS sequence"/>
</dbReference>
<dbReference type="AlphaFoldDB" id="A0A4R2NPT1"/>